<dbReference type="InterPro" id="IPR050426">
    <property type="entry name" value="Glycosyltransferase_28"/>
</dbReference>
<dbReference type="GO" id="GO:0008194">
    <property type="term" value="F:UDP-glycosyltransferase activity"/>
    <property type="evidence" value="ECO:0007669"/>
    <property type="project" value="InterPro"/>
</dbReference>
<dbReference type="CAZy" id="GT1">
    <property type="family name" value="Glycosyltransferase Family 1"/>
</dbReference>
<dbReference type="KEGG" id="hoh:Hoch_5686"/>
<keyword evidence="1 2" id="KW-0808">Transferase</keyword>
<keyword evidence="4" id="KW-1185">Reference proteome</keyword>
<proteinExistence type="inferred from homology"/>
<keyword evidence="2" id="KW-0328">Glycosyltransferase</keyword>
<dbReference type="EMBL" id="CP001804">
    <property type="protein sequence ID" value="ACY18163.1"/>
    <property type="molecule type" value="Genomic_DNA"/>
</dbReference>
<dbReference type="AlphaFoldDB" id="D0LGD8"/>
<dbReference type="PROSITE" id="PS00375">
    <property type="entry name" value="UDPGT"/>
    <property type="match status" value="1"/>
</dbReference>
<dbReference type="HOGENOM" id="CLU_000537_7_1_7"/>
<dbReference type="CDD" id="cd03784">
    <property type="entry name" value="GT1_Gtf-like"/>
    <property type="match status" value="1"/>
</dbReference>
<organism evidence="3 4">
    <name type="scientific">Haliangium ochraceum (strain DSM 14365 / JCM 11303 / SMP-2)</name>
    <dbReference type="NCBI Taxonomy" id="502025"/>
    <lineage>
        <taxon>Bacteria</taxon>
        <taxon>Pseudomonadati</taxon>
        <taxon>Myxococcota</taxon>
        <taxon>Polyangia</taxon>
        <taxon>Haliangiales</taxon>
        <taxon>Kofleriaceae</taxon>
        <taxon>Haliangium</taxon>
    </lineage>
</organism>
<name>D0LGD8_HALO1</name>
<evidence type="ECO:0000313" key="3">
    <source>
        <dbReference type="EMBL" id="ACY18163.1"/>
    </source>
</evidence>
<evidence type="ECO:0000313" key="4">
    <source>
        <dbReference type="Proteomes" id="UP000001880"/>
    </source>
</evidence>
<evidence type="ECO:0000256" key="1">
    <source>
        <dbReference type="ARBA" id="ARBA00022679"/>
    </source>
</evidence>
<gene>
    <name evidence="3" type="ordered locus">Hoch_5686</name>
</gene>
<sequence length="397" mass="42230">MTRILIVTLPERGHYHPLLGPAEELSRRGAEVVFACSHDIGDDLADVGVERFVAPPGAAPLSDELRGAELARLLADPEALRGWIRDMLAIGPARHVEPMRAIVRELRPDVVAIDAMAYEGAIAAELEGVPWVGWATSLNPAIPAWLDSELIRTLRALDPVRHALFAEFGLRARFRVSDVLSPRGTAVFATDALIAPTRAGEPVDDDVHLVGPSLGGRRSHASPDLGFADGRPLIYASFGSQAWHQPQRFERLFEAARTLDAALLVAAGDLAAEYAAQNLPAHVRCVPFAPQLEVLAHARALVTHGGANSVMEALAAGVPLLVAPLCNDQPHNRLFVERAGAGLGIDLDTCAQDALLSALRALLADGRERTAAQRIAASYAASDGARGAAELALRCCP</sequence>
<dbReference type="InterPro" id="IPR035595">
    <property type="entry name" value="UDP_glycos_trans_CS"/>
</dbReference>
<reference evidence="3 4" key="1">
    <citation type="journal article" date="2010" name="Stand. Genomic Sci.">
        <title>Complete genome sequence of Haliangium ochraceum type strain (SMP-2).</title>
        <authorList>
            <consortium name="US DOE Joint Genome Institute (JGI-PGF)"/>
            <person name="Ivanova N."/>
            <person name="Daum C."/>
            <person name="Lang E."/>
            <person name="Abt B."/>
            <person name="Kopitz M."/>
            <person name="Saunders E."/>
            <person name="Lapidus A."/>
            <person name="Lucas S."/>
            <person name="Glavina Del Rio T."/>
            <person name="Nolan M."/>
            <person name="Tice H."/>
            <person name="Copeland A."/>
            <person name="Cheng J.F."/>
            <person name="Chen F."/>
            <person name="Bruce D."/>
            <person name="Goodwin L."/>
            <person name="Pitluck S."/>
            <person name="Mavromatis K."/>
            <person name="Pati A."/>
            <person name="Mikhailova N."/>
            <person name="Chen A."/>
            <person name="Palaniappan K."/>
            <person name="Land M."/>
            <person name="Hauser L."/>
            <person name="Chang Y.J."/>
            <person name="Jeffries C.D."/>
            <person name="Detter J.C."/>
            <person name="Brettin T."/>
            <person name="Rohde M."/>
            <person name="Goker M."/>
            <person name="Bristow J."/>
            <person name="Markowitz V."/>
            <person name="Eisen J.A."/>
            <person name="Hugenholtz P."/>
            <person name="Kyrpides N.C."/>
            <person name="Klenk H.P."/>
        </authorList>
    </citation>
    <scope>NUCLEOTIDE SEQUENCE [LARGE SCALE GENOMIC DNA]</scope>
    <source>
        <strain evidence="4">DSM 14365 / CIP 107738 / JCM 11303 / AJ 13395 / SMP-2</strain>
    </source>
</reference>
<dbReference type="OrthoDB" id="9805366at2"/>
<dbReference type="PANTHER" id="PTHR48050">
    <property type="entry name" value="STEROL 3-BETA-GLUCOSYLTRANSFERASE"/>
    <property type="match status" value="1"/>
</dbReference>
<dbReference type="Pfam" id="PF00201">
    <property type="entry name" value="UDPGT"/>
    <property type="match status" value="1"/>
</dbReference>
<dbReference type="RefSeq" id="WP_012830755.1">
    <property type="nucleotide sequence ID" value="NC_013440.1"/>
</dbReference>
<protein>
    <submittedName>
        <fullName evidence="3">Glycosyltransferase, MGT family</fullName>
    </submittedName>
</protein>
<dbReference type="SUPFAM" id="SSF53756">
    <property type="entry name" value="UDP-Glycosyltransferase/glycogen phosphorylase"/>
    <property type="match status" value="1"/>
</dbReference>
<dbReference type="STRING" id="502025.Hoch_5686"/>
<dbReference type="Proteomes" id="UP000001880">
    <property type="component" value="Chromosome"/>
</dbReference>
<evidence type="ECO:0000256" key="2">
    <source>
        <dbReference type="RuleBase" id="RU003718"/>
    </source>
</evidence>
<comment type="similarity">
    <text evidence="2">Belongs to the UDP-glycosyltransferase family.</text>
</comment>
<accession>D0LGD8</accession>
<dbReference type="PANTHER" id="PTHR48050:SF13">
    <property type="entry name" value="STEROL 3-BETA-GLUCOSYLTRANSFERASE UGT80A2"/>
    <property type="match status" value="1"/>
</dbReference>
<dbReference type="Gene3D" id="3.40.50.2000">
    <property type="entry name" value="Glycogen Phosphorylase B"/>
    <property type="match status" value="2"/>
</dbReference>
<dbReference type="InterPro" id="IPR002213">
    <property type="entry name" value="UDP_glucos_trans"/>
</dbReference>
<dbReference type="GO" id="GO:0017000">
    <property type="term" value="P:antibiotic biosynthetic process"/>
    <property type="evidence" value="ECO:0007669"/>
    <property type="project" value="UniProtKB-ARBA"/>
</dbReference>
<dbReference type="eggNOG" id="COG1819">
    <property type="taxonomic scope" value="Bacteria"/>
</dbReference>